<gene>
    <name evidence="1" type="ORF">TPC1_31537</name>
</gene>
<feature type="non-terminal residue" evidence="1">
    <location>
        <position position="1"/>
    </location>
</feature>
<dbReference type="AlphaFoldDB" id="A0A146JXP6"/>
<reference evidence="1" key="1">
    <citation type="submission" date="2015-07" db="EMBL/GenBank/DDBJ databases">
        <title>Adaptation to a free-living lifestyle via gene acquisitions in the diplomonad Trepomonas sp. PC1.</title>
        <authorList>
            <person name="Xu F."/>
            <person name="Jerlstrom-Hultqvist J."/>
            <person name="Kolisko M."/>
            <person name="Simpson A.G.B."/>
            <person name="Roger A.J."/>
            <person name="Svard S.G."/>
            <person name="Andersson J.O."/>
        </authorList>
    </citation>
    <scope>NUCLEOTIDE SEQUENCE</scope>
    <source>
        <strain evidence="1">PC1</strain>
    </source>
</reference>
<organism evidence="1">
    <name type="scientific">Trepomonas sp. PC1</name>
    <dbReference type="NCBI Taxonomy" id="1076344"/>
    <lineage>
        <taxon>Eukaryota</taxon>
        <taxon>Metamonada</taxon>
        <taxon>Diplomonadida</taxon>
        <taxon>Hexamitidae</taxon>
        <taxon>Hexamitinae</taxon>
        <taxon>Trepomonas</taxon>
    </lineage>
</organism>
<accession>A0A146JXP6</accession>
<evidence type="ECO:0000313" key="1">
    <source>
        <dbReference type="EMBL" id="JAP88968.1"/>
    </source>
</evidence>
<sequence length="343" mass="39336">PLDLQEHKGIVYEATCPIKIEVTYGSLNINGCLYKPKQGAFFTQTEQLILLSAQEQCRLTLSTDDQIETFQAKCTHIDFNITNILQQVLQQAKQNRLPVILLNSPLFLLLKTVSQFLMRLQFKVLVVDYSELMLAPSIFYTAQYKEDLKAQFLPQNPYLSLDPELLLPKAVDLIEQNPARTVLLVQSKQFQINFSGKIECGNFMKKLVQNLTTFFEDKYHLFEINDNDFFGVSKLNINSVLQLNYQRRMQEQLFDLYFSGDGKELSPTSVLIKGQVFVINEGTNQLTEIVSRDLMKQQMDKYALLLNKQKMEILGLCKIQSADKVLRVFAAGEWAADCDVAFK</sequence>
<dbReference type="EMBL" id="GDID01007638">
    <property type="protein sequence ID" value="JAP88968.1"/>
    <property type="molecule type" value="Transcribed_RNA"/>
</dbReference>
<protein>
    <submittedName>
        <fullName evidence="1">Uncharacterized protein</fullName>
    </submittedName>
</protein>
<name>A0A146JXP6_9EUKA</name>
<proteinExistence type="predicted"/>